<dbReference type="Proteomes" id="UP001164929">
    <property type="component" value="Chromosome 4"/>
</dbReference>
<evidence type="ECO:0000256" key="2">
    <source>
        <dbReference type="ARBA" id="ARBA00022490"/>
    </source>
</evidence>
<evidence type="ECO:0000256" key="1">
    <source>
        <dbReference type="ARBA" id="ARBA00004496"/>
    </source>
</evidence>
<dbReference type="GO" id="GO:0005737">
    <property type="term" value="C:cytoplasm"/>
    <property type="evidence" value="ECO:0007669"/>
    <property type="project" value="UniProtKB-SubCell"/>
</dbReference>
<dbReference type="PANTHER" id="PTHR22999">
    <property type="entry name" value="PX SERINE/THREONINE KINASE PXK"/>
    <property type="match status" value="1"/>
</dbReference>
<feature type="domain" description="Sorting nexin C-terminal" evidence="3">
    <location>
        <begin position="5"/>
        <end position="36"/>
    </location>
</feature>
<dbReference type="InterPro" id="IPR013937">
    <property type="entry name" value="Sorting_nexin_C"/>
</dbReference>
<protein>
    <submittedName>
        <fullName evidence="4">Ethylene-responsive transcription factor ERF061</fullName>
    </submittedName>
</protein>
<proteinExistence type="predicted"/>
<keyword evidence="5" id="KW-1185">Reference proteome</keyword>
<evidence type="ECO:0000259" key="3">
    <source>
        <dbReference type="Pfam" id="PF08628"/>
    </source>
</evidence>
<comment type="subcellular location">
    <subcellularLocation>
        <location evidence="1">Cytoplasm</location>
    </subcellularLocation>
</comment>
<dbReference type="AlphaFoldDB" id="A0AAD6R2K4"/>
<organism evidence="4 5">
    <name type="scientific">Populus alba x Populus x berolinensis</name>
    <dbReference type="NCBI Taxonomy" id="444605"/>
    <lineage>
        <taxon>Eukaryota</taxon>
        <taxon>Viridiplantae</taxon>
        <taxon>Streptophyta</taxon>
        <taxon>Embryophyta</taxon>
        <taxon>Tracheophyta</taxon>
        <taxon>Spermatophyta</taxon>
        <taxon>Magnoliopsida</taxon>
        <taxon>eudicotyledons</taxon>
        <taxon>Gunneridae</taxon>
        <taxon>Pentapetalae</taxon>
        <taxon>rosids</taxon>
        <taxon>fabids</taxon>
        <taxon>Malpighiales</taxon>
        <taxon>Salicaceae</taxon>
        <taxon>Saliceae</taxon>
        <taxon>Populus</taxon>
    </lineage>
</organism>
<dbReference type="Pfam" id="PF08628">
    <property type="entry name" value="Nexin_C"/>
    <property type="match status" value="1"/>
</dbReference>
<accession>A0AAD6R2K4</accession>
<dbReference type="InterPro" id="IPR051837">
    <property type="entry name" value="SortingNexin/PXDomain-PKLike"/>
</dbReference>
<dbReference type="PANTHER" id="PTHR22999:SF23">
    <property type="entry name" value="SORTING NEXIN-16"/>
    <property type="match status" value="1"/>
</dbReference>
<comment type="caution">
    <text evidence="4">The sequence shown here is derived from an EMBL/GenBank/DDBJ whole genome shotgun (WGS) entry which is preliminary data.</text>
</comment>
<gene>
    <name evidence="4" type="ORF">NC653_011556</name>
</gene>
<sequence length="75" mass="8558">MEKIILFINTPATLVSLIGNKQYKRCARDIFYFTQSTICVKQLAYGILELLIISVFPELRDLLLGLNEKMRAPPA</sequence>
<evidence type="ECO:0000313" key="5">
    <source>
        <dbReference type="Proteomes" id="UP001164929"/>
    </source>
</evidence>
<evidence type="ECO:0000313" key="4">
    <source>
        <dbReference type="EMBL" id="KAJ7001155.1"/>
    </source>
</evidence>
<name>A0AAD6R2K4_9ROSI</name>
<keyword evidence="2" id="KW-0963">Cytoplasm</keyword>
<reference evidence="4 5" key="1">
    <citation type="journal article" date="2023" name="Mol. Ecol. Resour.">
        <title>Chromosome-level genome assembly of a triploid poplar Populus alba 'Berolinensis'.</title>
        <authorList>
            <person name="Chen S."/>
            <person name="Yu Y."/>
            <person name="Wang X."/>
            <person name="Wang S."/>
            <person name="Zhang T."/>
            <person name="Zhou Y."/>
            <person name="He R."/>
            <person name="Meng N."/>
            <person name="Wang Y."/>
            <person name="Liu W."/>
            <person name="Liu Z."/>
            <person name="Liu J."/>
            <person name="Guo Q."/>
            <person name="Huang H."/>
            <person name="Sederoff R.R."/>
            <person name="Wang G."/>
            <person name="Qu G."/>
            <person name="Chen S."/>
        </authorList>
    </citation>
    <scope>NUCLEOTIDE SEQUENCE [LARGE SCALE GENOMIC DNA]</scope>
    <source>
        <strain evidence="4">SC-2020</strain>
    </source>
</reference>
<dbReference type="EMBL" id="JAQIZT010000004">
    <property type="protein sequence ID" value="KAJ7001155.1"/>
    <property type="molecule type" value="Genomic_DNA"/>
</dbReference>